<organism evidence="17 18">
    <name type="scientific">Papaver somniferum</name>
    <name type="common">Opium poppy</name>
    <dbReference type="NCBI Taxonomy" id="3469"/>
    <lineage>
        <taxon>Eukaryota</taxon>
        <taxon>Viridiplantae</taxon>
        <taxon>Streptophyta</taxon>
        <taxon>Embryophyta</taxon>
        <taxon>Tracheophyta</taxon>
        <taxon>Spermatophyta</taxon>
        <taxon>Magnoliopsida</taxon>
        <taxon>Ranunculales</taxon>
        <taxon>Papaveraceae</taxon>
        <taxon>Papaveroideae</taxon>
        <taxon>Papaver</taxon>
    </lineage>
</organism>
<dbReference type="FunFam" id="3.10.180.10:FF:000025">
    <property type="entry name" value="4-hydroxyphenylpyruvate dioxygenase"/>
    <property type="match status" value="1"/>
</dbReference>
<comment type="subcellular location">
    <subcellularLocation>
        <location evidence="1">Cytoplasm</location>
    </subcellularLocation>
</comment>
<dbReference type="GO" id="GO:0006572">
    <property type="term" value="P:L-tyrosine catabolic process"/>
    <property type="evidence" value="ECO:0007669"/>
    <property type="project" value="UniProtKB-KW"/>
</dbReference>
<dbReference type="STRING" id="3469.A0A4Y7J245"/>
<dbReference type="SUPFAM" id="SSF54593">
    <property type="entry name" value="Glyoxalase/Bleomycin resistance protein/Dihydroxybiphenyl dioxygenase"/>
    <property type="match status" value="1"/>
</dbReference>
<evidence type="ECO:0000313" key="18">
    <source>
        <dbReference type="Proteomes" id="UP000316621"/>
    </source>
</evidence>
<dbReference type="PROSITE" id="PS51819">
    <property type="entry name" value="VOC"/>
    <property type="match status" value="2"/>
</dbReference>
<feature type="binding site" evidence="15">
    <location>
        <position position="394"/>
    </location>
    <ligand>
        <name>Fe cation</name>
        <dbReference type="ChEBI" id="CHEBI:24875"/>
    </ligand>
</feature>
<dbReference type="EMBL" id="CM010717">
    <property type="protein sequence ID" value="RZC54516.1"/>
    <property type="molecule type" value="Genomic_DNA"/>
</dbReference>
<evidence type="ECO:0000256" key="9">
    <source>
        <dbReference type="ARBA" id="ARBA00022964"/>
    </source>
</evidence>
<feature type="binding site" evidence="15">
    <location>
        <position position="308"/>
    </location>
    <ligand>
        <name>Fe cation</name>
        <dbReference type="ChEBI" id="CHEBI:24875"/>
    </ligand>
</feature>
<dbReference type="OMA" id="PNDYYYE"/>
<dbReference type="InterPro" id="IPR005956">
    <property type="entry name" value="4OHPhenylPyrv_dOase"/>
</dbReference>
<evidence type="ECO:0000313" key="17">
    <source>
        <dbReference type="EMBL" id="RZC54516.1"/>
    </source>
</evidence>
<evidence type="ECO:0000256" key="15">
    <source>
        <dbReference type="PIRSR" id="PIRSR009283-1"/>
    </source>
</evidence>
<keyword evidence="9" id="KW-0223">Dioxygenase</keyword>
<evidence type="ECO:0000256" key="8">
    <source>
        <dbReference type="ARBA" id="ARBA00022878"/>
    </source>
</evidence>
<keyword evidence="18" id="KW-1185">Reference proteome</keyword>
<evidence type="ECO:0000256" key="2">
    <source>
        <dbReference type="ARBA" id="ARBA00005162"/>
    </source>
</evidence>
<dbReference type="NCBIfam" id="TIGR01263">
    <property type="entry name" value="4HPPD"/>
    <property type="match status" value="1"/>
</dbReference>
<keyword evidence="12" id="KW-0585">Phenylalanine catabolism</keyword>
<dbReference type="OrthoDB" id="414569at2759"/>
<evidence type="ECO:0000256" key="3">
    <source>
        <dbReference type="ARBA" id="ARBA00005877"/>
    </source>
</evidence>
<keyword evidence="6 15" id="KW-0479">Metal-binding</keyword>
<keyword evidence="7" id="KW-0677">Repeat</keyword>
<dbReference type="GO" id="GO:0006559">
    <property type="term" value="P:L-phenylalanine catabolic process"/>
    <property type="evidence" value="ECO:0007669"/>
    <property type="project" value="UniProtKB-KW"/>
</dbReference>
<proteinExistence type="inferred from homology"/>
<evidence type="ECO:0000256" key="6">
    <source>
        <dbReference type="ARBA" id="ARBA00022723"/>
    </source>
</evidence>
<feature type="binding site" evidence="15">
    <location>
        <position position="225"/>
    </location>
    <ligand>
        <name>Fe cation</name>
        <dbReference type="ChEBI" id="CHEBI:24875"/>
    </ligand>
</feature>
<dbReference type="PANTHER" id="PTHR11959:SF1">
    <property type="entry name" value="4-HYDROXYPHENYLPYRUVATE DIOXYGENASE"/>
    <property type="match status" value="1"/>
</dbReference>
<keyword evidence="5" id="KW-0963">Cytoplasm</keyword>
<evidence type="ECO:0000256" key="7">
    <source>
        <dbReference type="ARBA" id="ARBA00022737"/>
    </source>
</evidence>
<dbReference type="PIRSF" id="PIRSF009283">
    <property type="entry name" value="HPP_dOase"/>
    <property type="match status" value="1"/>
</dbReference>
<sequence>MENDMQKQPHNNLGGDGSFTLVGHANFTRTNPRSDRFQVKKFHHVEFWCSDATNAAKRFSYGLGIPIIEKSDLSTGNMAHASYLLHSGDLKILFTAPYSPSVDEILRHATSSTASIPTFNHSTAHWFSTSHGLGVRAIAVEVDNAESAFNISVLYGARPSHPPMEINDGTIISEIQLYGDVVLRYISFNSSNPGLNFLPGFKGINDEEPLASKYLEDFGIRRLDHVAGNVFNIADVINYVKMFSGFHEFPQFAKDDLTGQAESGLNTGVLANNGESVLLSISEPVYGTETKSQIQTYLEHNQGEGVGHMAFASEDIFATLKEMRKRSCYGFEFMPPPPPTYYKNLKHRIGDNVLKDEQIKECEEFGILVDKDDQGVLLQIFIKPVGDRPTILLEIIQRIGCMVQDEDGNIIQKGGCGGFGKGNISALFKSVEEYEKKDIYLNSQ</sequence>
<dbReference type="InterPro" id="IPR037523">
    <property type="entry name" value="VOC_core"/>
</dbReference>
<reference evidence="17 18" key="1">
    <citation type="journal article" date="2018" name="Science">
        <title>The opium poppy genome and morphinan production.</title>
        <authorList>
            <person name="Guo L."/>
            <person name="Winzer T."/>
            <person name="Yang X."/>
            <person name="Li Y."/>
            <person name="Ning Z."/>
            <person name="He Z."/>
            <person name="Teodor R."/>
            <person name="Lu Y."/>
            <person name="Bowser T.A."/>
            <person name="Graham I.A."/>
            <person name="Ye K."/>
        </authorList>
    </citation>
    <scope>NUCLEOTIDE SEQUENCE [LARGE SCALE GENOMIC DNA]</scope>
    <source>
        <strain evidence="18">cv. HN1</strain>
        <tissue evidence="17">Leaves</tissue>
    </source>
</reference>
<comment type="pathway">
    <text evidence="2">Amino-acid degradation; L-phenylalanine degradation; acetoacetate and fumarate from L-phenylalanine: step 3/6.</text>
</comment>
<evidence type="ECO:0000259" key="16">
    <source>
        <dbReference type="PROSITE" id="PS51819"/>
    </source>
</evidence>
<dbReference type="GO" id="GO:0046872">
    <property type="term" value="F:metal ion binding"/>
    <property type="evidence" value="ECO:0007669"/>
    <property type="project" value="UniProtKB-KW"/>
</dbReference>
<feature type="domain" description="VOC" evidence="16">
    <location>
        <begin position="222"/>
        <end position="383"/>
    </location>
</feature>
<keyword evidence="8" id="KW-0828">Tyrosine catabolism</keyword>
<dbReference type="InterPro" id="IPR041736">
    <property type="entry name" value="4OHPhenylPyrv_dOase_N"/>
</dbReference>
<accession>A0A4Y7J245</accession>
<comment type="similarity">
    <text evidence="3 14">Belongs to the 4HPPD family.</text>
</comment>
<evidence type="ECO:0000256" key="1">
    <source>
        <dbReference type="ARBA" id="ARBA00004496"/>
    </source>
</evidence>
<feature type="domain" description="VOC" evidence="16">
    <location>
        <begin position="41"/>
        <end position="203"/>
    </location>
</feature>
<dbReference type="FunFam" id="3.10.180.10:FF:000013">
    <property type="entry name" value="4-hydroxyphenylpyruvate dioxygenase"/>
    <property type="match status" value="1"/>
</dbReference>
<dbReference type="AlphaFoldDB" id="A0A4Y7J245"/>
<dbReference type="PANTHER" id="PTHR11959">
    <property type="entry name" value="4-HYDROXYPHENYLPYRUVATE DIOXYGENASE"/>
    <property type="match status" value="1"/>
</dbReference>
<dbReference type="GO" id="GO:0003868">
    <property type="term" value="F:4-hydroxyphenylpyruvate dioxygenase activity"/>
    <property type="evidence" value="ECO:0007669"/>
    <property type="project" value="InterPro"/>
</dbReference>
<evidence type="ECO:0000256" key="13">
    <source>
        <dbReference type="ARBA" id="ARBA00060694"/>
    </source>
</evidence>
<dbReference type="InterPro" id="IPR029068">
    <property type="entry name" value="Glyas_Bleomycin-R_OHBP_Dase"/>
</dbReference>
<dbReference type="Gene3D" id="3.10.180.10">
    <property type="entry name" value="2,3-Dihydroxybiphenyl 1,2-Dioxygenase, domain 1"/>
    <property type="match status" value="2"/>
</dbReference>
<comment type="pathway">
    <text evidence="13">Cofactor biosynthesis; prenylquinone biosynthesis.</text>
</comment>
<keyword evidence="10" id="KW-0560">Oxidoreductase</keyword>
<evidence type="ECO:0000256" key="4">
    <source>
        <dbReference type="ARBA" id="ARBA00018452"/>
    </source>
</evidence>
<evidence type="ECO:0000256" key="5">
    <source>
        <dbReference type="ARBA" id="ARBA00022490"/>
    </source>
</evidence>
<name>A0A4Y7J245_PAPSO</name>
<dbReference type="CDD" id="cd08342">
    <property type="entry name" value="HPPD_N_like"/>
    <property type="match status" value="1"/>
</dbReference>
<evidence type="ECO:0000256" key="14">
    <source>
        <dbReference type="PIRNR" id="PIRNR009283"/>
    </source>
</evidence>
<evidence type="ECO:0000256" key="12">
    <source>
        <dbReference type="ARBA" id="ARBA00023232"/>
    </source>
</evidence>
<dbReference type="Proteomes" id="UP000316621">
    <property type="component" value="Chromosome 3"/>
</dbReference>
<evidence type="ECO:0000256" key="10">
    <source>
        <dbReference type="ARBA" id="ARBA00023002"/>
    </source>
</evidence>
<comment type="cofactor">
    <cofactor evidence="15">
        <name>Fe cation</name>
        <dbReference type="ChEBI" id="CHEBI:24875"/>
    </cofactor>
    <text evidence="15">Binds 1 Fe cation per subunit.</text>
</comment>
<keyword evidence="11 15" id="KW-0408">Iron</keyword>
<protein>
    <recommendedName>
        <fullName evidence="4 14">4-hydroxyphenylpyruvate dioxygenase</fullName>
    </recommendedName>
</protein>
<dbReference type="Gramene" id="RZC54516">
    <property type="protein sequence ID" value="RZC54516"/>
    <property type="gene ID" value="C5167_013373"/>
</dbReference>
<evidence type="ECO:0000256" key="11">
    <source>
        <dbReference type="ARBA" id="ARBA00023004"/>
    </source>
</evidence>
<dbReference type="GO" id="GO:0005737">
    <property type="term" value="C:cytoplasm"/>
    <property type="evidence" value="ECO:0007669"/>
    <property type="project" value="UniProtKB-SubCell"/>
</dbReference>
<gene>
    <name evidence="17" type="ORF">C5167_013373</name>
</gene>